<evidence type="ECO:0000256" key="1">
    <source>
        <dbReference type="ARBA" id="ARBA00004651"/>
    </source>
</evidence>
<feature type="transmembrane region" description="Helical" evidence="7">
    <location>
        <begin position="286"/>
        <end position="309"/>
    </location>
</feature>
<proteinExistence type="inferred from homology"/>
<dbReference type="Pfam" id="PF03601">
    <property type="entry name" value="Cons_hypoth698"/>
    <property type="match status" value="1"/>
</dbReference>
<dbReference type="PANTHER" id="PTHR30106:SF2">
    <property type="entry name" value="UPF0324 INNER MEMBRANE PROTEIN YEIH"/>
    <property type="match status" value="1"/>
</dbReference>
<feature type="transmembrane region" description="Helical" evidence="7">
    <location>
        <begin position="137"/>
        <end position="155"/>
    </location>
</feature>
<feature type="transmembrane region" description="Helical" evidence="7">
    <location>
        <begin position="167"/>
        <end position="193"/>
    </location>
</feature>
<feature type="transmembrane region" description="Helical" evidence="7">
    <location>
        <begin position="73"/>
        <end position="94"/>
    </location>
</feature>
<comment type="subcellular location">
    <subcellularLocation>
        <location evidence="1">Cell membrane</location>
        <topology evidence="1">Multi-pass membrane protein</topology>
    </subcellularLocation>
</comment>
<name>A0ABN6FHI5_SINCY</name>
<dbReference type="RefSeq" id="WP_229232878.1">
    <property type="nucleotide sequence ID" value="NZ_AP024525.1"/>
</dbReference>
<evidence type="ECO:0000256" key="5">
    <source>
        <dbReference type="ARBA" id="ARBA00022989"/>
    </source>
</evidence>
<dbReference type="EMBL" id="AP024525">
    <property type="protein sequence ID" value="BCT76251.1"/>
    <property type="molecule type" value="Genomic_DNA"/>
</dbReference>
<keyword evidence="3" id="KW-1003">Cell membrane</keyword>
<feature type="transmembrane region" description="Helical" evidence="7">
    <location>
        <begin position="321"/>
        <end position="343"/>
    </location>
</feature>
<dbReference type="PANTHER" id="PTHR30106">
    <property type="entry name" value="INNER MEMBRANE PROTEIN YEIH-RELATED"/>
    <property type="match status" value="1"/>
</dbReference>
<reference evidence="8 9" key="1">
    <citation type="journal article" date="2021" name="J. Biosci. Bioeng.">
        <title>Identification and characterization of a chc gene cluster responsible for the aromatization pathway of cyclohexanecarboxylate degradation in Sinomonas cyclohexanicum ATCC 51369.</title>
        <authorList>
            <person name="Yamamoto T."/>
            <person name="Hasegawa Y."/>
            <person name="Lau P.C.K."/>
            <person name="Iwaki H."/>
        </authorList>
    </citation>
    <scope>NUCLEOTIDE SEQUENCE [LARGE SCALE GENOMIC DNA]</scope>
    <source>
        <strain evidence="8 9">ATCC 51369</strain>
    </source>
</reference>
<feature type="transmembrane region" description="Helical" evidence="7">
    <location>
        <begin position="261"/>
        <end position="280"/>
    </location>
</feature>
<evidence type="ECO:0000313" key="8">
    <source>
        <dbReference type="EMBL" id="BCT76251.1"/>
    </source>
</evidence>
<feature type="transmembrane region" description="Helical" evidence="7">
    <location>
        <begin position="232"/>
        <end position="249"/>
    </location>
</feature>
<comment type="similarity">
    <text evidence="2">Belongs to the UPF0324 family.</text>
</comment>
<keyword evidence="6 7" id="KW-0472">Membrane</keyword>
<feature type="transmembrane region" description="Helical" evidence="7">
    <location>
        <begin position="30"/>
        <end position="61"/>
    </location>
</feature>
<evidence type="ECO:0000313" key="9">
    <source>
        <dbReference type="Proteomes" id="UP001319861"/>
    </source>
</evidence>
<keyword evidence="9" id="KW-1185">Reference proteome</keyword>
<sequence>MPATGSSTATQSQIPRTPVPGTVLRIVPGLAVALAGALAAVGTAALIPGLSPLLVAIVLGIAARNMGLLPERLAPGLAFAGRVPLRLGIVVLGLQLSLKDLASLGWGVPALAVCVVVVGILATVLLGRLLRVPRRQALLVACGFSICGAAAVAGVESVVDADEEETVTAVALVVLFGTLMIPIVPVLAGLIGLDSRVGAVWAGASVHEVAQVVAVGGLLGGGALGVAVTVKLARVLMLAPVAAVLSWRQRRSGPAGGRRPPLVPLFVLGFVALVAVRSLMPLPAGALGAASGVQAFLLTTAMFGLGAGVRIRSLVARGGRTLALAACSTLVVGTVGLVGALAIA</sequence>
<evidence type="ECO:0000256" key="2">
    <source>
        <dbReference type="ARBA" id="ARBA00007977"/>
    </source>
</evidence>
<organism evidence="8 9">
    <name type="scientific">Sinomonas cyclohexanicum</name>
    <name type="common">Corynebacterium cyclohexanicum</name>
    <dbReference type="NCBI Taxonomy" id="322009"/>
    <lineage>
        <taxon>Bacteria</taxon>
        <taxon>Bacillati</taxon>
        <taxon>Actinomycetota</taxon>
        <taxon>Actinomycetes</taxon>
        <taxon>Micrococcales</taxon>
        <taxon>Micrococcaceae</taxon>
        <taxon>Sinomonas</taxon>
    </lineage>
</organism>
<keyword evidence="4 7" id="KW-0812">Transmembrane</keyword>
<feature type="transmembrane region" description="Helical" evidence="7">
    <location>
        <begin position="205"/>
        <end position="226"/>
    </location>
</feature>
<gene>
    <name evidence="8" type="ORF">SCMU_20930</name>
</gene>
<keyword evidence="5 7" id="KW-1133">Transmembrane helix</keyword>
<feature type="transmembrane region" description="Helical" evidence="7">
    <location>
        <begin position="106"/>
        <end position="130"/>
    </location>
</feature>
<dbReference type="InterPro" id="IPR018383">
    <property type="entry name" value="UPF0324_pro"/>
</dbReference>
<accession>A0ABN6FHI5</accession>
<protein>
    <submittedName>
        <fullName evidence="8">Membrane protein</fullName>
    </submittedName>
</protein>
<evidence type="ECO:0000256" key="4">
    <source>
        <dbReference type="ARBA" id="ARBA00022692"/>
    </source>
</evidence>
<evidence type="ECO:0000256" key="7">
    <source>
        <dbReference type="SAM" id="Phobius"/>
    </source>
</evidence>
<dbReference type="Proteomes" id="UP001319861">
    <property type="component" value="Chromosome"/>
</dbReference>
<evidence type="ECO:0000256" key="3">
    <source>
        <dbReference type="ARBA" id="ARBA00022475"/>
    </source>
</evidence>
<evidence type="ECO:0000256" key="6">
    <source>
        <dbReference type="ARBA" id="ARBA00023136"/>
    </source>
</evidence>